<evidence type="ECO:0000313" key="1">
    <source>
        <dbReference type="EMBL" id="KAK4009152.1"/>
    </source>
</evidence>
<accession>A0ABQ9Z8D4</accession>
<evidence type="ECO:0000313" key="2">
    <source>
        <dbReference type="Proteomes" id="UP001234178"/>
    </source>
</evidence>
<organism evidence="1 2">
    <name type="scientific">Daphnia magna</name>
    <dbReference type="NCBI Taxonomy" id="35525"/>
    <lineage>
        <taxon>Eukaryota</taxon>
        <taxon>Metazoa</taxon>
        <taxon>Ecdysozoa</taxon>
        <taxon>Arthropoda</taxon>
        <taxon>Crustacea</taxon>
        <taxon>Branchiopoda</taxon>
        <taxon>Diplostraca</taxon>
        <taxon>Cladocera</taxon>
        <taxon>Anomopoda</taxon>
        <taxon>Daphniidae</taxon>
        <taxon>Daphnia</taxon>
    </lineage>
</organism>
<sequence length="117" mass="13199">MQPGSRALRCRYSRPSTPGDGYGLLKAVLLGASQQCNVRGRLRDLEDSRSSEKQVPRDNRNRRLFGFALLSCLGCILEHFADWRKRVGSREGDRAVALPELQVVDKKFLVEGVRRAN</sequence>
<dbReference type="EMBL" id="JAOYFB010000003">
    <property type="protein sequence ID" value="KAK4009152.1"/>
    <property type="molecule type" value="Genomic_DNA"/>
</dbReference>
<reference evidence="1 2" key="1">
    <citation type="journal article" date="2023" name="Nucleic Acids Res.">
        <title>The hologenome of Daphnia magna reveals possible DNA methylation and microbiome-mediated evolution of the host genome.</title>
        <authorList>
            <person name="Chaturvedi A."/>
            <person name="Li X."/>
            <person name="Dhandapani V."/>
            <person name="Marshall H."/>
            <person name="Kissane S."/>
            <person name="Cuenca-Cambronero M."/>
            <person name="Asole G."/>
            <person name="Calvet F."/>
            <person name="Ruiz-Romero M."/>
            <person name="Marangio P."/>
            <person name="Guigo R."/>
            <person name="Rago D."/>
            <person name="Mirbahai L."/>
            <person name="Eastwood N."/>
            <person name="Colbourne J.K."/>
            <person name="Zhou J."/>
            <person name="Mallon E."/>
            <person name="Orsini L."/>
        </authorList>
    </citation>
    <scope>NUCLEOTIDE SEQUENCE [LARGE SCALE GENOMIC DNA]</scope>
    <source>
        <strain evidence="1">LRV0_1</strain>
    </source>
</reference>
<gene>
    <name evidence="1" type="ORF">OUZ56_018235</name>
</gene>
<protein>
    <submittedName>
        <fullName evidence="1">Uncharacterized protein</fullName>
    </submittedName>
</protein>
<comment type="caution">
    <text evidence="1">The sequence shown here is derived from an EMBL/GenBank/DDBJ whole genome shotgun (WGS) entry which is preliminary data.</text>
</comment>
<proteinExistence type="predicted"/>
<dbReference type="Proteomes" id="UP001234178">
    <property type="component" value="Unassembled WGS sequence"/>
</dbReference>
<keyword evidence="2" id="KW-1185">Reference proteome</keyword>
<name>A0ABQ9Z8D4_9CRUS</name>